<dbReference type="InterPro" id="IPR045863">
    <property type="entry name" value="CorA_TM1_TM2"/>
</dbReference>
<dbReference type="Gene3D" id="3.30.460.20">
    <property type="entry name" value="CorA soluble domain-like"/>
    <property type="match status" value="1"/>
</dbReference>
<dbReference type="GO" id="GO:0015087">
    <property type="term" value="F:cobalt ion transmembrane transporter activity"/>
    <property type="evidence" value="ECO:0007669"/>
    <property type="project" value="TreeGrafter"/>
</dbReference>
<evidence type="ECO:0000313" key="9">
    <source>
        <dbReference type="EMBL" id="OHA66959.1"/>
    </source>
</evidence>
<dbReference type="SUPFAM" id="SSF143865">
    <property type="entry name" value="CorA soluble domain-like"/>
    <property type="match status" value="1"/>
</dbReference>
<dbReference type="CDD" id="cd12822">
    <property type="entry name" value="TmCorA-like"/>
    <property type="match status" value="1"/>
</dbReference>
<dbReference type="Gene3D" id="1.20.58.340">
    <property type="entry name" value="Magnesium transport protein CorA, transmembrane region"/>
    <property type="match status" value="2"/>
</dbReference>
<accession>A0A1G2R3J4</accession>
<evidence type="ECO:0000256" key="4">
    <source>
        <dbReference type="ARBA" id="ARBA00022475"/>
    </source>
</evidence>
<evidence type="ECO:0000256" key="3">
    <source>
        <dbReference type="ARBA" id="ARBA00022448"/>
    </source>
</evidence>
<evidence type="ECO:0000256" key="2">
    <source>
        <dbReference type="ARBA" id="ARBA00009765"/>
    </source>
</evidence>
<evidence type="ECO:0008006" key="11">
    <source>
        <dbReference type="Google" id="ProtNLM"/>
    </source>
</evidence>
<evidence type="ECO:0000256" key="6">
    <source>
        <dbReference type="ARBA" id="ARBA00022989"/>
    </source>
</evidence>
<reference evidence="9 10" key="1">
    <citation type="journal article" date="2016" name="Nat. Commun.">
        <title>Thousands of microbial genomes shed light on interconnected biogeochemical processes in an aquifer system.</title>
        <authorList>
            <person name="Anantharaman K."/>
            <person name="Brown C.T."/>
            <person name="Hug L.A."/>
            <person name="Sharon I."/>
            <person name="Castelle C.J."/>
            <person name="Probst A.J."/>
            <person name="Thomas B.C."/>
            <person name="Singh A."/>
            <person name="Wilkins M.J."/>
            <person name="Karaoz U."/>
            <person name="Brodie E.L."/>
            <person name="Williams K.H."/>
            <person name="Hubbard S.S."/>
            <person name="Banfield J.F."/>
        </authorList>
    </citation>
    <scope>NUCLEOTIDE SEQUENCE [LARGE SCALE GENOMIC DNA]</scope>
</reference>
<keyword evidence="5 8" id="KW-0812">Transmembrane</keyword>
<dbReference type="AlphaFoldDB" id="A0A1G2R3J4"/>
<comment type="subcellular location">
    <subcellularLocation>
        <location evidence="1">Cell membrane</location>
        <topology evidence="1">Multi-pass membrane protein</topology>
    </subcellularLocation>
</comment>
<dbReference type="InterPro" id="IPR045861">
    <property type="entry name" value="CorA_cytoplasmic_dom"/>
</dbReference>
<evidence type="ECO:0000256" key="1">
    <source>
        <dbReference type="ARBA" id="ARBA00004651"/>
    </source>
</evidence>
<keyword evidence="7 8" id="KW-0472">Membrane</keyword>
<dbReference type="GO" id="GO:0000287">
    <property type="term" value="F:magnesium ion binding"/>
    <property type="evidence" value="ECO:0007669"/>
    <property type="project" value="TreeGrafter"/>
</dbReference>
<dbReference type="Pfam" id="PF01544">
    <property type="entry name" value="CorA"/>
    <property type="match status" value="1"/>
</dbReference>
<sequence length="304" mass="35566">MLNIVKGPKITWIDIKNPTQEDIQYVRQNFNFHPLVLDELRVPSRRPRVEHHDSYLFMMLHYPVYSKEKRETRSRELDIIATKDTIITAHYGFILPLKALFDNCNLYEESRKTYMASHSGHLLYYILIGLWKNCLTKLDQIDVRIDEIEKKIFGGQEKEMVREISFVKTDIINFWRIIEPQQEILDSLSKEGSVFWGADVTPYFADVLGTYEQAWDTLKTHRETILAMEDTNQSLLSTKTNEIIRTLTVFSVILLPLTLLASIWGMNTQYLPFHGSVSDFWIVFGIMISITLGMAGYFRKKGWL</sequence>
<dbReference type="SUPFAM" id="SSF144083">
    <property type="entry name" value="Magnesium transport protein CorA, transmembrane region"/>
    <property type="match status" value="1"/>
</dbReference>
<gene>
    <name evidence="9" type="ORF">A3D59_01900</name>
</gene>
<keyword evidence="6 8" id="KW-1133">Transmembrane helix</keyword>
<dbReference type="EMBL" id="MHTX01000048">
    <property type="protein sequence ID" value="OHA66959.1"/>
    <property type="molecule type" value="Genomic_DNA"/>
</dbReference>
<dbReference type="GO" id="GO:0005886">
    <property type="term" value="C:plasma membrane"/>
    <property type="evidence" value="ECO:0007669"/>
    <property type="project" value="UniProtKB-SubCell"/>
</dbReference>
<dbReference type="PANTHER" id="PTHR46494">
    <property type="entry name" value="CORA FAMILY METAL ION TRANSPORTER (EUROFUNG)"/>
    <property type="match status" value="1"/>
</dbReference>
<keyword evidence="3" id="KW-0813">Transport</keyword>
<feature type="transmembrane region" description="Helical" evidence="8">
    <location>
        <begin position="280"/>
        <end position="298"/>
    </location>
</feature>
<dbReference type="GO" id="GO:0050897">
    <property type="term" value="F:cobalt ion binding"/>
    <property type="evidence" value="ECO:0007669"/>
    <property type="project" value="TreeGrafter"/>
</dbReference>
<keyword evidence="4" id="KW-1003">Cell membrane</keyword>
<evidence type="ECO:0000256" key="5">
    <source>
        <dbReference type="ARBA" id="ARBA00022692"/>
    </source>
</evidence>
<dbReference type="GO" id="GO:0015095">
    <property type="term" value="F:magnesium ion transmembrane transporter activity"/>
    <property type="evidence" value="ECO:0007669"/>
    <property type="project" value="TreeGrafter"/>
</dbReference>
<comment type="similarity">
    <text evidence="2">Belongs to the CorA metal ion transporter (MIT) (TC 1.A.35) family.</text>
</comment>
<evidence type="ECO:0000256" key="7">
    <source>
        <dbReference type="ARBA" id="ARBA00023136"/>
    </source>
</evidence>
<dbReference type="InterPro" id="IPR002523">
    <property type="entry name" value="MgTranspt_CorA/ZnTranspt_ZntB"/>
</dbReference>
<comment type="caution">
    <text evidence="9">The sequence shown here is derived from an EMBL/GenBank/DDBJ whole genome shotgun (WGS) entry which is preliminary data.</text>
</comment>
<feature type="transmembrane region" description="Helical" evidence="8">
    <location>
        <begin position="243"/>
        <end position="265"/>
    </location>
</feature>
<proteinExistence type="inferred from homology"/>
<name>A0A1G2R3J4_9BACT</name>
<evidence type="ECO:0000313" key="10">
    <source>
        <dbReference type="Proteomes" id="UP000179258"/>
    </source>
</evidence>
<dbReference type="PANTHER" id="PTHR46494:SF1">
    <property type="entry name" value="CORA FAMILY METAL ION TRANSPORTER (EUROFUNG)"/>
    <property type="match status" value="1"/>
</dbReference>
<dbReference type="Proteomes" id="UP000179258">
    <property type="component" value="Unassembled WGS sequence"/>
</dbReference>
<evidence type="ECO:0000256" key="8">
    <source>
        <dbReference type="SAM" id="Phobius"/>
    </source>
</evidence>
<protein>
    <recommendedName>
        <fullName evidence="11">Magnesium transporter CorA</fullName>
    </recommendedName>
</protein>
<organism evidence="9 10">
    <name type="scientific">Candidatus Wildermuthbacteria bacterium RIFCSPHIGHO2_02_FULL_47_17</name>
    <dbReference type="NCBI Taxonomy" id="1802452"/>
    <lineage>
        <taxon>Bacteria</taxon>
        <taxon>Candidatus Wildermuthiibacteriota</taxon>
    </lineage>
</organism>